<dbReference type="Proteomes" id="UP000070700">
    <property type="component" value="Unassembled WGS sequence"/>
</dbReference>
<proteinExistence type="predicted"/>
<name>A0A132B2H8_MOLSC</name>
<evidence type="ECO:0000256" key="1">
    <source>
        <dbReference type="SAM" id="MobiDB-lite"/>
    </source>
</evidence>
<dbReference type="KEGG" id="psco:LY89DRAFT_406400"/>
<dbReference type="RefSeq" id="XP_018060947.1">
    <property type="nucleotide sequence ID" value="XM_018207302.1"/>
</dbReference>
<organism evidence="2 3">
    <name type="scientific">Mollisia scopiformis</name>
    <name type="common">Conifer needle endophyte fungus</name>
    <name type="synonym">Phialocephala scopiformis</name>
    <dbReference type="NCBI Taxonomy" id="149040"/>
    <lineage>
        <taxon>Eukaryota</taxon>
        <taxon>Fungi</taxon>
        <taxon>Dikarya</taxon>
        <taxon>Ascomycota</taxon>
        <taxon>Pezizomycotina</taxon>
        <taxon>Leotiomycetes</taxon>
        <taxon>Helotiales</taxon>
        <taxon>Mollisiaceae</taxon>
        <taxon>Mollisia</taxon>
    </lineage>
</organism>
<dbReference type="InParanoid" id="A0A132B2H8"/>
<sequence>MWHVVVGISSALSTYIWPNITRLDMVAREKTWWSRMHSFFLVHVIWIVDNRSSFDCLPSMIVVDFDFHLVLVLVLVHAMRSLLLGTVQQTVSPKGRPSQSDPIPLSFRLKIKMLILTPCRLHPSKKKRNPVTHSHSHSHSLLSCHHPRQNQTRQRES</sequence>
<evidence type="ECO:0000313" key="2">
    <source>
        <dbReference type="EMBL" id="KUJ06592.1"/>
    </source>
</evidence>
<dbReference type="AlphaFoldDB" id="A0A132B2H8"/>
<evidence type="ECO:0000313" key="3">
    <source>
        <dbReference type="Proteomes" id="UP000070700"/>
    </source>
</evidence>
<dbReference type="GeneID" id="28817028"/>
<feature type="region of interest" description="Disordered" evidence="1">
    <location>
        <begin position="123"/>
        <end position="157"/>
    </location>
</feature>
<keyword evidence="3" id="KW-1185">Reference proteome</keyword>
<dbReference type="EMBL" id="KQ947445">
    <property type="protein sequence ID" value="KUJ06592.1"/>
    <property type="molecule type" value="Genomic_DNA"/>
</dbReference>
<accession>A0A132B2H8</accession>
<gene>
    <name evidence="2" type="ORF">LY89DRAFT_406400</name>
</gene>
<protein>
    <submittedName>
        <fullName evidence="2">Uncharacterized protein</fullName>
    </submittedName>
</protein>
<reference evidence="2 3" key="1">
    <citation type="submission" date="2015-10" db="EMBL/GenBank/DDBJ databases">
        <title>Full genome of DAOMC 229536 Phialocephala scopiformis, a fungal endophyte of spruce producing the potent anti-insectan compound rugulosin.</title>
        <authorList>
            <consortium name="DOE Joint Genome Institute"/>
            <person name="Walker A.K."/>
            <person name="Frasz S.L."/>
            <person name="Seifert K.A."/>
            <person name="Miller J.D."/>
            <person name="Mondo S.J."/>
            <person name="Labutti K."/>
            <person name="Lipzen A."/>
            <person name="Dockter R."/>
            <person name="Kennedy M."/>
            <person name="Grigoriev I.V."/>
            <person name="Spatafora J.W."/>
        </authorList>
    </citation>
    <scope>NUCLEOTIDE SEQUENCE [LARGE SCALE GENOMIC DNA]</scope>
    <source>
        <strain evidence="2 3">CBS 120377</strain>
    </source>
</reference>
<feature type="compositionally biased region" description="Basic residues" evidence="1">
    <location>
        <begin position="123"/>
        <end position="138"/>
    </location>
</feature>